<keyword evidence="3" id="KW-1185">Reference proteome</keyword>
<feature type="chain" id="PRO_5018616614" evidence="1">
    <location>
        <begin position="23"/>
        <end position="155"/>
    </location>
</feature>
<dbReference type="InterPro" id="IPR018588">
    <property type="entry name" value="Dihaem_cytochrome-c"/>
</dbReference>
<evidence type="ECO:0000313" key="2">
    <source>
        <dbReference type="EMBL" id="RVT51505.1"/>
    </source>
</evidence>
<dbReference type="AlphaFoldDB" id="A0A3S2WUS3"/>
<organism evidence="2 3">
    <name type="scientific">Rubrivivax albus</name>
    <dbReference type="NCBI Taxonomy" id="2499835"/>
    <lineage>
        <taxon>Bacteria</taxon>
        <taxon>Pseudomonadati</taxon>
        <taxon>Pseudomonadota</taxon>
        <taxon>Betaproteobacteria</taxon>
        <taxon>Burkholderiales</taxon>
        <taxon>Sphaerotilaceae</taxon>
        <taxon>Rubrivivax</taxon>
    </lineage>
</organism>
<dbReference type="SUPFAM" id="SSF48695">
    <property type="entry name" value="Multiheme cytochromes"/>
    <property type="match status" value="1"/>
</dbReference>
<name>A0A3S2WUS3_9BURK</name>
<dbReference type="EMBL" id="SACT01000003">
    <property type="protein sequence ID" value="RVT51505.1"/>
    <property type="molecule type" value="Genomic_DNA"/>
</dbReference>
<feature type="signal peptide" evidence="1">
    <location>
        <begin position="1"/>
        <end position="22"/>
    </location>
</feature>
<comment type="caution">
    <text evidence="2">The sequence shown here is derived from an EMBL/GenBank/DDBJ whole genome shotgun (WGS) entry which is preliminary data.</text>
</comment>
<gene>
    <name evidence="2" type="ORF">ENE75_11820</name>
</gene>
<dbReference type="Proteomes" id="UP000288178">
    <property type="component" value="Unassembled WGS sequence"/>
</dbReference>
<protein>
    <submittedName>
        <fullName evidence="2">Cytochrome C</fullName>
    </submittedName>
</protein>
<dbReference type="Pfam" id="PF09626">
    <property type="entry name" value="DHC"/>
    <property type="match status" value="1"/>
</dbReference>
<dbReference type="RefSeq" id="WP_128198506.1">
    <property type="nucleotide sequence ID" value="NZ_SACT01000003.1"/>
</dbReference>
<evidence type="ECO:0000313" key="3">
    <source>
        <dbReference type="Proteomes" id="UP000288178"/>
    </source>
</evidence>
<reference evidence="2 3" key="1">
    <citation type="submission" date="2019-01" db="EMBL/GenBank/DDBJ databases">
        <authorList>
            <person name="Chen W.-M."/>
        </authorList>
    </citation>
    <scope>NUCLEOTIDE SEQUENCE [LARGE SCALE GENOMIC DNA]</scope>
    <source>
        <strain evidence="2 3">ICH-3</strain>
    </source>
</reference>
<dbReference type="OrthoDB" id="5296814at2"/>
<accession>A0A3S2WUS3</accession>
<proteinExistence type="predicted"/>
<evidence type="ECO:0000256" key="1">
    <source>
        <dbReference type="SAM" id="SignalP"/>
    </source>
</evidence>
<keyword evidence="1" id="KW-0732">Signal</keyword>
<dbReference type="InterPro" id="IPR036280">
    <property type="entry name" value="Multihaem_cyt_sf"/>
</dbReference>
<sequence length="155" mass="17150">MTRWMIPLMGAALLLAAVSARADLPRQELSAAYKADCAACHVAYPPALLPAESWQRLMGGLDKHFGIDASLDAATTKAIGDWLAARAGTYKKVQRERAAPPQDRITRSAWFVREHDEVPASTWQRADVRSPANCSACHRQADQGLYDEHDIRIPR</sequence>